<proteinExistence type="predicted"/>
<evidence type="ECO:0000313" key="2">
    <source>
        <dbReference type="EMBL" id="MCS5733779.1"/>
    </source>
</evidence>
<dbReference type="SUPFAM" id="SSF52540">
    <property type="entry name" value="P-loop containing nucleoside triphosphate hydrolases"/>
    <property type="match status" value="1"/>
</dbReference>
<gene>
    <name evidence="2" type="ORF">N1032_08505</name>
</gene>
<reference evidence="2" key="1">
    <citation type="submission" date="2022-08" db="EMBL/GenBank/DDBJ databases">
        <authorList>
            <person name="Deng Y."/>
            <person name="Han X.-F."/>
            <person name="Zhang Y.-Q."/>
        </authorList>
    </citation>
    <scope>NUCLEOTIDE SEQUENCE</scope>
    <source>
        <strain evidence="2">CPCC 203386</strain>
    </source>
</reference>
<dbReference type="InterPro" id="IPR027417">
    <property type="entry name" value="P-loop_NTPase"/>
</dbReference>
<dbReference type="Gene3D" id="3.40.50.300">
    <property type="entry name" value="P-loop containing nucleotide triphosphate hydrolases"/>
    <property type="match status" value="1"/>
</dbReference>
<evidence type="ECO:0000313" key="3">
    <source>
        <dbReference type="Proteomes" id="UP001165586"/>
    </source>
</evidence>
<protein>
    <submittedName>
        <fullName evidence="2">Z1 domain-containing protein</fullName>
    </submittedName>
</protein>
<keyword evidence="3" id="KW-1185">Reference proteome</keyword>
<comment type="caution">
    <text evidence="2">The sequence shown here is derived from an EMBL/GenBank/DDBJ whole genome shotgun (WGS) entry which is preliminary data.</text>
</comment>
<name>A0ABT2H1I7_9MICO</name>
<dbReference type="Proteomes" id="UP001165586">
    <property type="component" value="Unassembled WGS sequence"/>
</dbReference>
<feature type="domain" description="Putative endonuclease Z1" evidence="1">
    <location>
        <begin position="407"/>
        <end position="628"/>
    </location>
</feature>
<dbReference type="Pfam" id="PF10593">
    <property type="entry name" value="Z1"/>
    <property type="match status" value="1"/>
</dbReference>
<dbReference type="InterPro" id="IPR018310">
    <property type="entry name" value="Put_endonuclease_Z1-dom"/>
</dbReference>
<dbReference type="RefSeq" id="WP_259538595.1">
    <property type="nucleotide sequence ID" value="NZ_JANLCJ010000002.1"/>
</dbReference>
<sequence>MSDYQDCDAQALDDAGHFGSCRLSRLRRIDQAMVLFVRGDKEMVSAFYPMFAGWAKKFGVEQAVERVLSLVRGVGGDTTVVDEMALQYEADVAKIQSGGPAIIAAGQPNWYSGPSEGSVYWPPVRDYFVDEEHWPPERMGQLEHSSNVVVAHTPRTDSNAFNSQGLVVGYVQSGKTTNFISVIAKMADEDYRLIIVLSGVHNGLRKQTQQRLSKQLSETLPEKWKLLTDETRDFHAPPGNPLATLTSDQTAVAIVKKNAAVLKRLVTWLELQPSQQALRQLPVLIIDDEADQASVATKSINPLIRRLLKVAKKRTYIGYTATPFANVFIDPASEDLYPKDFILNLPRPEGYFGPEKIFGRDIVEGEDELPDAAGRDMIRIVPPESLNLLRPASAADAPGFAPSLTDELKAAFLWFWLATAIRRSRADDGHSTMLVHVSERIGVQEAYREPVVAYRDQIVNGVRSRDATTLSDLKRVWEREIHAVPAPDDYGDFPSFDEIIARLPAIIDSAKVIVDNFRSKDRLNYGDEPQIAIAVGGNTLSRGLTLEGLVVSFFIRTARAYDTLLQMGRWFGYRPSYEDLPRIWMTEELRLNFRHLASVEAEMRLDIDGYQKVGLTPRDIAVKIRTHPALQITAKMGAAQPQYISFAGRRLQTRFFRALDADWLKDNVTAADRLVRAAVQYGRVERETGRFLIRDVPARLVLDFFDSYRIHEDSPDLEAPLVAKYIRSQTAANAGLDYWTIAVVESDAGEISLGGVKLQGVTRSKLDDGRPERADIKTLMSKQDRVLDLDLSAADAKGYLEPQLMQLRNDDPVNRSRGLLVVYPIDPVSAPLPTSKDRTQLGAADWVIGIGVVFPGEASPKTRLTATHVAVPLDEISFVDESEAYETDTEEPVDA</sequence>
<evidence type="ECO:0000259" key="1">
    <source>
        <dbReference type="Pfam" id="PF10593"/>
    </source>
</evidence>
<dbReference type="EMBL" id="JANLCJ010000002">
    <property type="protein sequence ID" value="MCS5733779.1"/>
    <property type="molecule type" value="Genomic_DNA"/>
</dbReference>
<accession>A0ABT2H1I7</accession>
<organism evidence="2 3">
    <name type="scientific">Herbiconiux daphne</name>
    <dbReference type="NCBI Taxonomy" id="2970914"/>
    <lineage>
        <taxon>Bacteria</taxon>
        <taxon>Bacillati</taxon>
        <taxon>Actinomycetota</taxon>
        <taxon>Actinomycetes</taxon>
        <taxon>Micrococcales</taxon>
        <taxon>Microbacteriaceae</taxon>
        <taxon>Herbiconiux</taxon>
    </lineage>
</organism>